<keyword evidence="2" id="KW-0808">Transferase</keyword>
<dbReference type="PANTHER" id="PTHR42912">
    <property type="entry name" value="METHYLTRANSFERASE"/>
    <property type="match status" value="1"/>
</dbReference>
<evidence type="ECO:0000259" key="1">
    <source>
        <dbReference type="Pfam" id="PF13649"/>
    </source>
</evidence>
<dbReference type="GO" id="GO:0008168">
    <property type="term" value="F:methyltransferase activity"/>
    <property type="evidence" value="ECO:0007669"/>
    <property type="project" value="UniProtKB-KW"/>
</dbReference>
<dbReference type="Pfam" id="PF13649">
    <property type="entry name" value="Methyltransf_25"/>
    <property type="match status" value="1"/>
</dbReference>
<evidence type="ECO:0000313" key="3">
    <source>
        <dbReference type="Proteomes" id="UP000465712"/>
    </source>
</evidence>
<protein>
    <submittedName>
        <fullName evidence="2">Methyltransferase domain-containing protein</fullName>
    </submittedName>
</protein>
<evidence type="ECO:0000313" key="2">
    <source>
        <dbReference type="EMBL" id="NAW64366.1"/>
    </source>
</evidence>
<organism evidence="2 3">
    <name type="scientific">Photobacterium halotolerans</name>
    <dbReference type="NCBI Taxonomy" id="265726"/>
    <lineage>
        <taxon>Bacteria</taxon>
        <taxon>Pseudomonadati</taxon>
        <taxon>Pseudomonadota</taxon>
        <taxon>Gammaproteobacteria</taxon>
        <taxon>Vibrionales</taxon>
        <taxon>Vibrionaceae</taxon>
        <taxon>Photobacterium</taxon>
    </lineage>
</organism>
<comment type="caution">
    <text evidence="2">The sequence shown here is derived from an EMBL/GenBank/DDBJ whole genome shotgun (WGS) entry which is preliminary data.</text>
</comment>
<dbReference type="InterPro" id="IPR050508">
    <property type="entry name" value="Methyltransf_Superfamily"/>
</dbReference>
<gene>
    <name evidence="2" type="ORF">CAG72_03955</name>
</gene>
<dbReference type="AlphaFoldDB" id="A0A7X5ASJ3"/>
<feature type="domain" description="Methyltransferase" evidence="1">
    <location>
        <begin position="59"/>
        <end position="151"/>
    </location>
</feature>
<proteinExistence type="predicted"/>
<dbReference type="CDD" id="cd02440">
    <property type="entry name" value="AdoMet_MTases"/>
    <property type="match status" value="1"/>
</dbReference>
<dbReference type="RefSeq" id="WP_161443047.1">
    <property type="nucleotide sequence ID" value="NZ_WXWW01000064.1"/>
</dbReference>
<dbReference type="InterPro" id="IPR041698">
    <property type="entry name" value="Methyltransf_25"/>
</dbReference>
<dbReference type="GO" id="GO:0032259">
    <property type="term" value="P:methylation"/>
    <property type="evidence" value="ECO:0007669"/>
    <property type="project" value="UniProtKB-KW"/>
</dbReference>
<sequence length="273" mass="30798">MKTNKLTNQQVCSDRQSFDATTFDGYAALYEEIFTWPYRSELEIPMLRTLLGDVSGKAVLDFGCGPGTFTRWLKHLGARQVVGYDISAGMLSYARNREETEQAGLTYTSDISSYAQQFDIVLAVYVMPYAPDRLTLTHMVRDMADVLKPGGRLITLPLNPAFHPDPDYYRPYGIRLLGQQERLDDGSTVTLHLCHPPYDIQIEACYWTHLTLEDTLRAEGIGAIEWVTYDAVQSKCSSFLLPYAQCPHAAIITGEKVRRVDRKRADDASEHTA</sequence>
<dbReference type="EMBL" id="WXWW01000064">
    <property type="protein sequence ID" value="NAW64366.1"/>
    <property type="molecule type" value="Genomic_DNA"/>
</dbReference>
<dbReference type="Proteomes" id="UP000465712">
    <property type="component" value="Unassembled WGS sequence"/>
</dbReference>
<keyword evidence="2" id="KW-0489">Methyltransferase</keyword>
<dbReference type="SUPFAM" id="SSF53335">
    <property type="entry name" value="S-adenosyl-L-methionine-dependent methyltransferases"/>
    <property type="match status" value="1"/>
</dbReference>
<name>A0A7X5ASJ3_9GAMM</name>
<reference evidence="2 3" key="1">
    <citation type="submission" date="2017-05" db="EMBL/GenBank/DDBJ databases">
        <title>High clonality and local adaptation shapes Vibrionaceae linages within an endangered oasis.</title>
        <authorList>
            <person name="Vazquez-Rosas-Landa M."/>
        </authorList>
    </citation>
    <scope>NUCLEOTIDE SEQUENCE [LARGE SCALE GENOMIC DNA]</scope>
    <source>
        <strain evidence="2 3">P46_P4S1P180</strain>
    </source>
</reference>
<dbReference type="Gene3D" id="3.40.50.150">
    <property type="entry name" value="Vaccinia Virus protein VP39"/>
    <property type="match status" value="1"/>
</dbReference>
<accession>A0A7X5ASJ3</accession>
<dbReference type="InterPro" id="IPR029063">
    <property type="entry name" value="SAM-dependent_MTases_sf"/>
</dbReference>